<evidence type="ECO:0000313" key="6">
    <source>
        <dbReference type="EMBL" id="MBE5037519.1"/>
    </source>
</evidence>
<comment type="catalytic activity">
    <reaction evidence="5">
        <text>Co-precorrin-5B + S-adenosyl-L-methionine = Co-precorrin-6A + S-adenosyl-L-homocysteine</text>
        <dbReference type="Rhea" id="RHEA:26285"/>
        <dbReference type="ChEBI" id="CHEBI:57856"/>
        <dbReference type="ChEBI" id="CHEBI:59789"/>
        <dbReference type="ChEBI" id="CHEBI:60063"/>
        <dbReference type="ChEBI" id="CHEBI:60064"/>
        <dbReference type="EC" id="2.1.1.195"/>
    </reaction>
</comment>
<comment type="similarity">
    <text evidence="5">Belongs to the CbiD family.</text>
</comment>
<dbReference type="Gene3D" id="3.30.2110.10">
    <property type="entry name" value="CbiD-like"/>
    <property type="match status" value="1"/>
</dbReference>
<dbReference type="Pfam" id="PF01888">
    <property type="entry name" value="CbiD"/>
    <property type="match status" value="1"/>
</dbReference>
<keyword evidence="4 5" id="KW-0949">S-adenosyl-L-methionine</keyword>
<evidence type="ECO:0000256" key="5">
    <source>
        <dbReference type="HAMAP-Rule" id="MF_00787"/>
    </source>
</evidence>
<keyword evidence="7" id="KW-1185">Reference proteome</keyword>
<dbReference type="Proteomes" id="UP000768567">
    <property type="component" value="Unassembled WGS sequence"/>
</dbReference>
<dbReference type="EC" id="2.1.1.195" evidence="5"/>
<dbReference type="PANTHER" id="PTHR35863">
    <property type="entry name" value="COBALT-PRECORRIN-5B C(1)-METHYLTRANSFERASE"/>
    <property type="match status" value="1"/>
</dbReference>
<dbReference type="RefSeq" id="WP_193500924.1">
    <property type="nucleotide sequence ID" value="NZ_JADCKC010000002.1"/>
</dbReference>
<evidence type="ECO:0000256" key="4">
    <source>
        <dbReference type="ARBA" id="ARBA00022691"/>
    </source>
</evidence>
<evidence type="ECO:0000313" key="7">
    <source>
        <dbReference type="Proteomes" id="UP000768567"/>
    </source>
</evidence>
<organism evidence="6 7">
    <name type="scientific">Gemmiger gallinarum</name>
    <dbReference type="NCBI Taxonomy" id="2779354"/>
    <lineage>
        <taxon>Bacteria</taxon>
        <taxon>Bacillati</taxon>
        <taxon>Bacillota</taxon>
        <taxon>Clostridia</taxon>
        <taxon>Eubacteriales</taxon>
        <taxon>Gemmiger</taxon>
    </lineage>
</organism>
<dbReference type="EMBL" id="JADCKC010000002">
    <property type="protein sequence ID" value="MBE5037519.1"/>
    <property type="molecule type" value="Genomic_DNA"/>
</dbReference>
<protein>
    <recommendedName>
        <fullName evidence="5">Cobalt-precorrin-5B C(1)-methyltransferase</fullName>
        <ecNumber evidence="5">2.1.1.195</ecNumber>
    </recommendedName>
    <alternativeName>
        <fullName evidence="5">Cobalt-precorrin-6A synthase</fullName>
    </alternativeName>
</protein>
<proteinExistence type="inferred from homology"/>
<comment type="pathway">
    <text evidence="5">Cofactor biosynthesis; adenosylcobalamin biosynthesis; cob(II)yrinate a,c-diamide from sirohydrochlorin (anaerobic route): step 6/10.</text>
</comment>
<gene>
    <name evidence="5 6" type="primary">cbiD</name>
    <name evidence="6" type="ORF">INF35_06960</name>
</gene>
<dbReference type="NCBIfam" id="TIGR00312">
    <property type="entry name" value="cbiD"/>
    <property type="match status" value="1"/>
</dbReference>
<reference evidence="6 7" key="1">
    <citation type="submission" date="2020-10" db="EMBL/GenBank/DDBJ databases">
        <title>ChiBAC.</title>
        <authorList>
            <person name="Zenner C."/>
            <person name="Hitch T.C.A."/>
            <person name="Clavel T."/>
        </authorList>
    </citation>
    <scope>NUCLEOTIDE SEQUENCE [LARGE SCALE GENOMIC DNA]</scope>
    <source>
        <strain evidence="6 7">DSM 109015</strain>
    </source>
</reference>
<comment type="caution">
    <text evidence="6">The sequence shown here is derived from an EMBL/GenBank/DDBJ whole genome shotgun (WGS) entry which is preliminary data.</text>
</comment>
<accession>A0ABR9R313</accession>
<evidence type="ECO:0000256" key="3">
    <source>
        <dbReference type="ARBA" id="ARBA00022679"/>
    </source>
</evidence>
<keyword evidence="1 5" id="KW-0169">Cobalamin biosynthesis</keyword>
<dbReference type="PIRSF" id="PIRSF026782">
    <property type="entry name" value="CbiD"/>
    <property type="match status" value="1"/>
</dbReference>
<dbReference type="InterPro" id="IPR036074">
    <property type="entry name" value="CbiD_sf"/>
</dbReference>
<keyword evidence="2 5" id="KW-0489">Methyltransferase</keyword>
<comment type="function">
    <text evidence="5">Catalyzes the methylation of C-1 in cobalt-precorrin-5B to form cobalt-precorrin-6A.</text>
</comment>
<sequence>MFEHYIQSGGRRLRCGYTTGTCAALAAWGAATLLLTGHAPAQASLITPKGLPVTVPLLDCRADGHTARCSVTKDAGDDADVTDGMPVTAAVERTDAPGIAIDGGEGVGRVTLPGLDQPVGAAAINSVPRKMIAEAVGRAAKDAGYAGGLKVVISVAGGEQAAAKTFNPRLGIVGGISILGTSGIVEPMSEQALIDTIALELRQAAARGAKRVILTPGNYGMDFLQAEGLDRLAPVVKCSNYIGDALDAAAAAGFEEILLVGHAGKLVKLAAGVMNTHSRVADARAEVFCAHAALCGGERELCRALMDAPTSDACLDLLDAAHLRQEVMESILKSIDTKLTARLCAGCRAGAVLFTNQHGLLGQTPQAKEILKAWQ</sequence>
<dbReference type="PANTHER" id="PTHR35863:SF1">
    <property type="entry name" value="COBALT-PRECORRIN-5B C(1)-METHYLTRANSFERASE"/>
    <property type="match status" value="1"/>
</dbReference>
<dbReference type="SUPFAM" id="SSF111342">
    <property type="entry name" value="CbiD-like"/>
    <property type="match status" value="1"/>
</dbReference>
<evidence type="ECO:0000256" key="1">
    <source>
        <dbReference type="ARBA" id="ARBA00022573"/>
    </source>
</evidence>
<name>A0ABR9R313_9FIRM</name>
<dbReference type="HAMAP" id="MF_00787">
    <property type="entry name" value="CbiD"/>
    <property type="match status" value="1"/>
</dbReference>
<evidence type="ECO:0000256" key="2">
    <source>
        <dbReference type="ARBA" id="ARBA00022603"/>
    </source>
</evidence>
<dbReference type="InterPro" id="IPR002748">
    <property type="entry name" value="CbiD"/>
</dbReference>
<keyword evidence="3 5" id="KW-0808">Transferase</keyword>